<gene>
    <name evidence="10" type="ORF">PSFLO_00425</name>
</gene>
<evidence type="ECO:0000256" key="6">
    <source>
        <dbReference type="ARBA" id="ARBA00022807"/>
    </source>
</evidence>
<dbReference type="CDD" id="cd09616">
    <property type="entry name" value="Peptidase_C12_UCH_L1_L3"/>
    <property type="match status" value="1"/>
</dbReference>
<sequence>MSETAAAPLRWVPLESNPELFTEWSRGMGLDTSRYTFHDIFGLDPDLLQMVPQPVEAVLLLYPTTLDTAQMRNDEEATTQEHGANEADGDTIWFKQTIGNACGTIGLLHALSNSRAIDAFPKDSPLRRLLNQARPLDPKQRAQLLASSKELESVHSSTASAGQTAAPQATDDIILHFVCFIRDKDGDLVELDGSRKGPLKRGIKVDTQEDLLPRAAAFVQQHYMARNPNEVNFNLIALGPASDF</sequence>
<keyword evidence="11" id="KW-1185">Reference proteome</keyword>
<dbReference type="EC" id="3.4.19.12" evidence="8"/>
<dbReference type="GO" id="GO:0006511">
    <property type="term" value="P:ubiquitin-dependent protein catabolic process"/>
    <property type="evidence" value="ECO:0007669"/>
    <property type="project" value="UniProtKB-UniRule"/>
</dbReference>
<evidence type="ECO:0000256" key="1">
    <source>
        <dbReference type="ARBA" id="ARBA00000707"/>
    </source>
</evidence>
<name>A0A5C3ERM8_9BASI</name>
<dbReference type="Gene3D" id="3.40.532.10">
    <property type="entry name" value="Peptidase C12, ubiquitin carboxyl-terminal hydrolase"/>
    <property type="match status" value="1"/>
</dbReference>
<evidence type="ECO:0000313" key="10">
    <source>
        <dbReference type="EMBL" id="SPO34954.1"/>
    </source>
</evidence>
<evidence type="ECO:0000256" key="5">
    <source>
        <dbReference type="ARBA" id="ARBA00022801"/>
    </source>
</evidence>
<dbReference type="InterPro" id="IPR036959">
    <property type="entry name" value="Peptidase_C12_UCH_sf"/>
</dbReference>
<comment type="similarity">
    <text evidence="2 7 8">Belongs to the peptidase C12 family.</text>
</comment>
<keyword evidence="3 7" id="KW-0645">Protease</keyword>
<dbReference type="PANTHER" id="PTHR10589">
    <property type="entry name" value="UBIQUITIN CARBOXYL-TERMINAL HYDROLASE"/>
    <property type="match status" value="1"/>
</dbReference>
<dbReference type="InterPro" id="IPR057254">
    <property type="entry name" value="UCH_AS"/>
</dbReference>
<evidence type="ECO:0000313" key="11">
    <source>
        <dbReference type="Proteomes" id="UP000323386"/>
    </source>
</evidence>
<keyword evidence="5 7" id="KW-0378">Hydrolase</keyword>
<comment type="catalytic activity">
    <reaction evidence="1 7 8">
        <text>Thiol-dependent hydrolysis of ester, thioester, amide, peptide and isopeptide bonds formed by the C-terminal Gly of ubiquitin (a 76-residue protein attached to proteins as an intracellular targeting signal).</text>
        <dbReference type="EC" id="3.4.19.12"/>
    </reaction>
</comment>
<dbReference type="PROSITE" id="PS52048">
    <property type="entry name" value="UCH_DOMAIN"/>
    <property type="match status" value="1"/>
</dbReference>
<feature type="site" description="Important for enzyme activity" evidence="7">
    <location>
        <position position="192"/>
    </location>
</feature>
<feature type="active site" description="Proton donor" evidence="7">
    <location>
        <position position="176"/>
    </location>
</feature>
<dbReference type="EMBL" id="OOIP01000001">
    <property type="protein sequence ID" value="SPO34954.1"/>
    <property type="molecule type" value="Genomic_DNA"/>
</dbReference>
<evidence type="ECO:0000256" key="8">
    <source>
        <dbReference type="RuleBase" id="RU361215"/>
    </source>
</evidence>
<feature type="active site" description="Nucleophile" evidence="7">
    <location>
        <position position="102"/>
    </location>
</feature>
<dbReference type="PRINTS" id="PR00707">
    <property type="entry name" value="UBCTHYDRLASE"/>
</dbReference>
<feature type="site" description="Transition state stabilizer" evidence="7">
    <location>
        <position position="96"/>
    </location>
</feature>
<dbReference type="FunFam" id="3.40.532.10:FF:000006">
    <property type="entry name" value="Ubiquitin carboxyl-terminal hydrolase"/>
    <property type="match status" value="1"/>
</dbReference>
<dbReference type="InterPro" id="IPR001578">
    <property type="entry name" value="Peptidase_C12_UCH"/>
</dbReference>
<dbReference type="GO" id="GO:0004843">
    <property type="term" value="F:cysteine-type deubiquitinase activity"/>
    <property type="evidence" value="ECO:0007669"/>
    <property type="project" value="UniProtKB-UniRule"/>
</dbReference>
<dbReference type="SUPFAM" id="SSF54001">
    <property type="entry name" value="Cysteine proteinases"/>
    <property type="match status" value="1"/>
</dbReference>
<dbReference type="Pfam" id="PF01088">
    <property type="entry name" value="Peptidase_C12"/>
    <property type="match status" value="1"/>
</dbReference>
<dbReference type="Proteomes" id="UP000323386">
    <property type="component" value="Unassembled WGS sequence"/>
</dbReference>
<dbReference type="InterPro" id="IPR038765">
    <property type="entry name" value="Papain-like_cys_pep_sf"/>
</dbReference>
<organism evidence="10 11">
    <name type="scientific">Pseudozyma flocculosa</name>
    <dbReference type="NCBI Taxonomy" id="84751"/>
    <lineage>
        <taxon>Eukaryota</taxon>
        <taxon>Fungi</taxon>
        <taxon>Dikarya</taxon>
        <taxon>Basidiomycota</taxon>
        <taxon>Ustilaginomycotina</taxon>
        <taxon>Ustilaginomycetes</taxon>
        <taxon>Ustilaginales</taxon>
        <taxon>Ustilaginaceae</taxon>
        <taxon>Pseudozyma</taxon>
    </lineage>
</organism>
<dbReference type="PROSITE" id="PS00140">
    <property type="entry name" value="UCH_1"/>
    <property type="match status" value="1"/>
</dbReference>
<evidence type="ECO:0000256" key="2">
    <source>
        <dbReference type="ARBA" id="ARBA00009326"/>
    </source>
</evidence>
<evidence type="ECO:0000256" key="7">
    <source>
        <dbReference type="PROSITE-ProRule" id="PRU01393"/>
    </source>
</evidence>
<proteinExistence type="inferred from homology"/>
<evidence type="ECO:0000256" key="4">
    <source>
        <dbReference type="ARBA" id="ARBA00022786"/>
    </source>
</evidence>
<keyword evidence="6 7" id="KW-0788">Thiol protease</keyword>
<evidence type="ECO:0000259" key="9">
    <source>
        <dbReference type="PROSITE" id="PS52048"/>
    </source>
</evidence>
<dbReference type="OrthoDB" id="427186at2759"/>
<dbReference type="PANTHER" id="PTHR10589:SF17">
    <property type="entry name" value="UBIQUITIN CARBOXYL-TERMINAL HYDROLASE"/>
    <property type="match status" value="1"/>
</dbReference>
<dbReference type="AlphaFoldDB" id="A0A5C3ERM8"/>
<feature type="domain" description="UCH catalytic" evidence="9">
    <location>
        <begin position="10"/>
        <end position="240"/>
    </location>
</feature>
<protein>
    <recommendedName>
        <fullName evidence="8">Ubiquitin carboxyl-terminal hydrolase</fullName>
        <ecNumber evidence="8">3.4.19.12</ecNumber>
    </recommendedName>
</protein>
<dbReference type="GO" id="GO:0005737">
    <property type="term" value="C:cytoplasm"/>
    <property type="evidence" value="ECO:0007669"/>
    <property type="project" value="TreeGrafter"/>
</dbReference>
<accession>A0A5C3ERM8</accession>
<evidence type="ECO:0000256" key="3">
    <source>
        <dbReference type="ARBA" id="ARBA00022670"/>
    </source>
</evidence>
<reference evidence="10 11" key="1">
    <citation type="submission" date="2018-03" db="EMBL/GenBank/DDBJ databases">
        <authorList>
            <person name="Guldener U."/>
        </authorList>
    </citation>
    <scope>NUCLEOTIDE SEQUENCE [LARGE SCALE GENOMIC DNA]</scope>
    <source>
        <strain evidence="10 11">DAOM196992</strain>
    </source>
</reference>
<keyword evidence="4 7" id="KW-0833">Ubl conjugation pathway</keyword>
<dbReference type="GO" id="GO:0016579">
    <property type="term" value="P:protein deubiquitination"/>
    <property type="evidence" value="ECO:0007669"/>
    <property type="project" value="TreeGrafter"/>
</dbReference>